<gene>
    <name evidence="1" type="ORF">AYI70_g2895</name>
</gene>
<sequence>MLLQRAHIARERRYERGEIRRMEQLDCRHGSGDRPSRRGHALTSTTIVAAVVI</sequence>
<reference evidence="1 2" key="1">
    <citation type="submission" date="2017-01" db="EMBL/GenBank/DDBJ databases">
        <authorList>
            <person name="Mah S.A."/>
            <person name="Swanson W.J."/>
            <person name="Moy G.W."/>
            <person name="Vacquier V.D."/>
        </authorList>
    </citation>
    <scope>NUCLEOTIDE SEQUENCE [LARGE SCALE GENOMIC DNA]</scope>
    <source>
        <strain evidence="1 2">GSMNP</strain>
    </source>
</reference>
<name>A0A1R1Y5Z4_9FUNG</name>
<feature type="non-terminal residue" evidence="1">
    <location>
        <position position="53"/>
    </location>
</feature>
<keyword evidence="2" id="KW-1185">Reference proteome</keyword>
<dbReference type="AlphaFoldDB" id="A0A1R1Y5Z4"/>
<protein>
    <submittedName>
        <fullName evidence="1">Uncharacterized protein</fullName>
    </submittedName>
</protein>
<evidence type="ECO:0000313" key="2">
    <source>
        <dbReference type="Proteomes" id="UP000187283"/>
    </source>
</evidence>
<evidence type="ECO:0000313" key="1">
    <source>
        <dbReference type="EMBL" id="OMJ22391.1"/>
    </source>
</evidence>
<proteinExistence type="predicted"/>
<comment type="caution">
    <text evidence="1">The sequence shown here is derived from an EMBL/GenBank/DDBJ whole genome shotgun (WGS) entry which is preliminary data.</text>
</comment>
<dbReference type="EMBL" id="LSSN01000773">
    <property type="protein sequence ID" value="OMJ22391.1"/>
    <property type="molecule type" value="Genomic_DNA"/>
</dbReference>
<organism evidence="1 2">
    <name type="scientific">Smittium culicis</name>
    <dbReference type="NCBI Taxonomy" id="133412"/>
    <lineage>
        <taxon>Eukaryota</taxon>
        <taxon>Fungi</taxon>
        <taxon>Fungi incertae sedis</taxon>
        <taxon>Zoopagomycota</taxon>
        <taxon>Kickxellomycotina</taxon>
        <taxon>Harpellomycetes</taxon>
        <taxon>Harpellales</taxon>
        <taxon>Legeriomycetaceae</taxon>
        <taxon>Smittium</taxon>
    </lineage>
</organism>
<dbReference type="Proteomes" id="UP000187283">
    <property type="component" value="Unassembled WGS sequence"/>
</dbReference>
<accession>A0A1R1Y5Z4</accession>